<dbReference type="GO" id="GO:0003677">
    <property type="term" value="F:DNA binding"/>
    <property type="evidence" value="ECO:0007669"/>
    <property type="project" value="InterPro"/>
</dbReference>
<dbReference type="Pfam" id="PF02371">
    <property type="entry name" value="Transposase_20"/>
    <property type="match status" value="1"/>
</dbReference>
<evidence type="ECO:0000259" key="2">
    <source>
        <dbReference type="Pfam" id="PF02371"/>
    </source>
</evidence>
<dbReference type="InterPro" id="IPR003346">
    <property type="entry name" value="Transposase_20"/>
</dbReference>
<dbReference type="PANTHER" id="PTHR33055:SF15">
    <property type="entry name" value="TRANSPOSASE-RELATED"/>
    <property type="match status" value="1"/>
</dbReference>
<proteinExistence type="predicted"/>
<dbReference type="InterPro" id="IPR002525">
    <property type="entry name" value="Transp_IS110-like_N"/>
</dbReference>
<dbReference type="Proteomes" id="UP000190105">
    <property type="component" value="Unassembled WGS sequence"/>
</dbReference>
<dbReference type="STRING" id="1147123.SAMN05443428_102149"/>
<evidence type="ECO:0000313" key="3">
    <source>
        <dbReference type="EMBL" id="SKA78554.1"/>
    </source>
</evidence>
<dbReference type="EMBL" id="FUYH01000002">
    <property type="protein sequence ID" value="SKA78554.1"/>
    <property type="molecule type" value="Genomic_DNA"/>
</dbReference>
<reference evidence="4" key="1">
    <citation type="submission" date="2017-02" db="EMBL/GenBank/DDBJ databases">
        <authorList>
            <person name="Varghese N."/>
            <person name="Submissions S."/>
        </authorList>
    </citation>
    <scope>NUCLEOTIDE SEQUENCE [LARGE SCALE GENOMIC DNA]</scope>
    <source>
        <strain evidence="4">USBA 833</strain>
    </source>
</reference>
<dbReference type="GO" id="GO:0006313">
    <property type="term" value="P:DNA transposition"/>
    <property type="evidence" value="ECO:0007669"/>
    <property type="project" value="InterPro"/>
</dbReference>
<dbReference type="PANTHER" id="PTHR33055">
    <property type="entry name" value="TRANSPOSASE FOR INSERTION SEQUENCE ELEMENT IS1111A"/>
    <property type="match status" value="1"/>
</dbReference>
<dbReference type="GO" id="GO:0004803">
    <property type="term" value="F:transposase activity"/>
    <property type="evidence" value="ECO:0007669"/>
    <property type="project" value="InterPro"/>
</dbReference>
<evidence type="ECO:0000259" key="1">
    <source>
        <dbReference type="Pfam" id="PF01548"/>
    </source>
</evidence>
<feature type="domain" description="Transposase IS116/IS110/IS902 C-terminal" evidence="2">
    <location>
        <begin position="205"/>
        <end position="284"/>
    </location>
</feature>
<dbReference type="NCBIfam" id="NF033542">
    <property type="entry name" value="transpos_IS110"/>
    <property type="match status" value="1"/>
</dbReference>
<dbReference type="Pfam" id="PF01548">
    <property type="entry name" value="DEDD_Tnp_IS110"/>
    <property type="match status" value="1"/>
</dbReference>
<accession>A0A1T4WMJ0</accession>
<name>A0A1T4WMJ0_9CLOT</name>
<organism evidence="3 4">
    <name type="scientific">Caloramator quimbayensis</name>
    <dbReference type="NCBI Taxonomy" id="1147123"/>
    <lineage>
        <taxon>Bacteria</taxon>
        <taxon>Bacillati</taxon>
        <taxon>Bacillota</taxon>
        <taxon>Clostridia</taxon>
        <taxon>Eubacteriales</taxon>
        <taxon>Clostridiaceae</taxon>
        <taxon>Caloramator</taxon>
    </lineage>
</organism>
<keyword evidence="4" id="KW-1185">Reference proteome</keyword>
<dbReference type="AlphaFoldDB" id="A0A1T4WMJ0"/>
<feature type="domain" description="Transposase IS110-like N-terminal" evidence="1">
    <location>
        <begin position="5"/>
        <end position="106"/>
    </location>
</feature>
<protein>
    <submittedName>
        <fullName evidence="3">Transposase</fullName>
    </submittedName>
</protein>
<dbReference type="InterPro" id="IPR047650">
    <property type="entry name" value="Transpos_IS110"/>
</dbReference>
<evidence type="ECO:0000313" key="4">
    <source>
        <dbReference type="Proteomes" id="UP000190105"/>
    </source>
</evidence>
<sequence>MIENDCKHVAMESTGVYWKPIYDILEELDDITIYVVNAQHMRNIPGRKTDIKDAEWIAELFRYGLLENSFIPSKEVRELSEYVRYYKKLNEDKAHQITRIEKFLQTHGFKLSSVITDIVGLSGKKILNRLADKGSITFLEVSALISKRIKKSPEEISYALNGSLSINERKLLKKMLTFLDTLERELEELKELIFEVAEPFKESIELLSTIPGLDILSSLYVLGEIGDNMDSFPSAAHISSWAGLSPRNNESAGKKKSQKIMPGNSYIKSILCQCAWAATRTRNTRIARWFWSHQGKIGQKKSVIAVARKLLVYIYYILKTKSPYDSALDCVAKNSG</sequence>
<gene>
    <name evidence="3" type="ORF">SAMN05443428_102149</name>
</gene>